<protein>
    <recommendedName>
        <fullName evidence="4">Sfi1 spindle body domain-containing protein</fullName>
    </recommendedName>
</protein>
<keyword evidence="3" id="KW-1185">Reference proteome</keyword>
<feature type="region of interest" description="Disordered" evidence="1">
    <location>
        <begin position="165"/>
        <end position="186"/>
    </location>
</feature>
<dbReference type="EMBL" id="BEGY01000008">
    <property type="protein sequence ID" value="GAX74625.1"/>
    <property type="molecule type" value="Genomic_DNA"/>
</dbReference>
<feature type="compositionally biased region" description="Low complexity" evidence="1">
    <location>
        <begin position="248"/>
        <end position="262"/>
    </location>
</feature>
<feature type="region of interest" description="Disordered" evidence="1">
    <location>
        <begin position="1187"/>
        <end position="1306"/>
    </location>
</feature>
<feature type="region of interest" description="Disordered" evidence="1">
    <location>
        <begin position="1109"/>
        <end position="1135"/>
    </location>
</feature>
<evidence type="ECO:0000313" key="2">
    <source>
        <dbReference type="EMBL" id="GAX74625.1"/>
    </source>
</evidence>
<accession>A0A250WUZ6</accession>
<proteinExistence type="predicted"/>
<dbReference type="Proteomes" id="UP000232323">
    <property type="component" value="Unassembled WGS sequence"/>
</dbReference>
<feature type="compositionally biased region" description="Low complexity" evidence="1">
    <location>
        <begin position="1249"/>
        <end position="1263"/>
    </location>
</feature>
<feature type="region of interest" description="Disordered" evidence="1">
    <location>
        <begin position="960"/>
        <end position="985"/>
    </location>
</feature>
<evidence type="ECO:0008006" key="4">
    <source>
        <dbReference type="Google" id="ProtNLM"/>
    </source>
</evidence>
<feature type="region of interest" description="Disordered" evidence="1">
    <location>
        <begin position="358"/>
        <end position="386"/>
    </location>
</feature>
<feature type="compositionally biased region" description="Low complexity" evidence="1">
    <location>
        <begin position="1203"/>
        <end position="1224"/>
    </location>
</feature>
<feature type="region of interest" description="Disordered" evidence="1">
    <location>
        <begin position="1598"/>
        <end position="1620"/>
    </location>
</feature>
<feature type="compositionally biased region" description="Basic and acidic residues" evidence="1">
    <location>
        <begin position="972"/>
        <end position="985"/>
    </location>
</feature>
<feature type="compositionally biased region" description="Polar residues" evidence="1">
    <location>
        <begin position="165"/>
        <end position="184"/>
    </location>
</feature>
<reference evidence="2 3" key="1">
    <citation type="submission" date="2017-08" db="EMBL/GenBank/DDBJ databases">
        <title>Acidophilic green algal genome provides insights into adaptation to an acidic environment.</title>
        <authorList>
            <person name="Hirooka S."/>
            <person name="Hirose Y."/>
            <person name="Kanesaki Y."/>
            <person name="Higuchi S."/>
            <person name="Fujiwara T."/>
            <person name="Onuma R."/>
            <person name="Era A."/>
            <person name="Ohbayashi R."/>
            <person name="Uzuka A."/>
            <person name="Nozaki H."/>
            <person name="Yoshikawa H."/>
            <person name="Miyagishima S.Y."/>
        </authorList>
    </citation>
    <scope>NUCLEOTIDE SEQUENCE [LARGE SCALE GENOMIC DNA]</scope>
    <source>
        <strain evidence="2 3">NIES-2499</strain>
    </source>
</reference>
<sequence length="1864" mass="203949">MDAGIYVKGLQSSLTSVDSIGHGEKKVCSEALAPHSLSQIAVPDSTMPSPSRWDQLKQHARNTDLNLAALSSFDSSSLIKTMAAALSPQVQASMSPHNSKMWAVGGRARRKLFRNSAKSIDPLLHYSQELANVEAQIKSAQAQIQAPYNSNTMLYAQNLHTITSSTQAHPHPSHTSFGQEQSVPASKDCHPQTLVCIKGHASPAAERKALSQINSNIPTSSRPQTNSSDATFLQSKSHTARFEMKGPASQTIATTTTTTSSALDQEAKRLLQRVKELAGMDTSSLNLRIKGSKAAKHNALVDSAPSAPHSVLPSSCLPKTLGLSQHAQPTHAELKRAPHNSSTLSNDVKLKVPLQQRKALSHLPMPSRTRHSMRASEQSQTRHELGHTSSFPATLHAGAVASCAAAAAAAVSRVPVGDGEGLLSEMELVTTIQTLLHGATLQAETEVHAAARNAGLPENDTSEMRGGPVDYGTESWDMVGSVEDQSPILSGGGGGYIPAMPTVEELAEEWSPASSDQVIGAREEAIWHSSRQLLLFRRWFVGTTLIKRRRAASCSTLRHRRLRVWFKEWRRIAATSQKERVIDVVEEERRMKVATQFRDLYLVHHVMSEWRQLSTGGRKGGGLEEWHMQKEYESNNKEEAVRSQVALRFRRLYIAHHCIAAWHHLSHVAAVERQQAAEEQQRRKRIDRFLSSWTGQRQEVGRKIEREDNSHNAIAGIGQDISCTQESENMVSSNTATFAMVERLQSDPVQHPPSAALPTRIEQDSIQLRPLGPLHQTVLPLSITSLAPSPDTYMDNGTHKAVCAPPHSALSSNRPTSSSKICIDRFAAAEAMPCPLGGTVNLAKGCEGPPQLATAARATARRHAVIQSASSQAPASCHTSWSAHAWVNDHAMEAEEKLLDAIASVTDNGSAASSSTGVGNAIHQSKGMREGPYDESQRLLTDGVVDNHAVTQQLHLMSQDDQHSHKNYNHQGRQDGTDGAPDVKVDSRSTYQRIQHMKLRLREGRDAGRQQLLKVLVGKTGDAAAIGSTEDLQTNDSSCGGRHVVAGADKDDQTEGQALVDVAGADKDDQTEGQALVDVVQDIACCSPKHAVGYHAVHEQQSLQILRGGDAHGEAASGTPSLTSQRGAVHALGPRDCEGNGVKHCRANDSSTVPQVTVNHFVTKAPGERMPTNRRATVHFATTPHASTAAHVNGSNHQHRRSASPSSSVASRDTVTDTTRSRYTGASISNRSKAGGPTVSPSVAGSARSDSVPSSSHKSPQSSFRGAIGAEFNRTDRLSQPSHGRRQRQSSATWAPPPASGLRDQDLLCKVKSQEARQRRKTAEQLVAVQDALQQDAMQLAVLHYNRGLLLRCGMKPWHRIVTDSKHQEHHAFSHWVFRCKQSVMQGFILAVTLRRWSGVVAHAVALSGMRLLRQARCIKRCFRCLKTWAASSRMAAVQRMSNILRSWQTAVQMAKEVLDWAKICHDSSFLRKCLMAWMEVSKLQSSKRLLAVLQLKHEEQVQADTALLSYCFIRWRVSSKELKADRQARMHRHATLQKVGGWLTEVQNKRRHHERLVEDICLGREEEGSRTALWRASKYSAEDVHLKGDLDVVSYGGDNELGDQGHPQRDEAVSKKSNRTLIRRDINMEGSELLLLPGRHSKTQRSHYEPLRPDPFQDLMETSTMLHTEDMRKEILQGLLGPGRAQEVNIHVLPHKFEESNVPCVDAAGWRGKVDPLTDGLENFWQLSSKEQQCQTISLNDATNVETSVRTSAVSHVVTTAHGIESLCVPESRSSTAMEEADRCPKYDAERIADHSNKSKSKVPRLLTLPLDKIGGNADPVASPNHVDLIAPVRPTSLPPLANLAKRRAILAAARLAANSAGK</sequence>
<evidence type="ECO:0000313" key="3">
    <source>
        <dbReference type="Proteomes" id="UP000232323"/>
    </source>
</evidence>
<feature type="region of interest" description="Disordered" evidence="1">
    <location>
        <begin position="910"/>
        <end position="933"/>
    </location>
</feature>
<name>A0A250WUZ6_9CHLO</name>
<feature type="region of interest" description="Disordered" evidence="1">
    <location>
        <begin position="238"/>
        <end position="262"/>
    </location>
</feature>
<gene>
    <name evidence="2" type="ORF">CEUSTIGMA_g2073.t1</name>
</gene>
<evidence type="ECO:0000256" key="1">
    <source>
        <dbReference type="SAM" id="MobiDB-lite"/>
    </source>
</evidence>
<comment type="caution">
    <text evidence="2">The sequence shown here is derived from an EMBL/GenBank/DDBJ whole genome shotgun (WGS) entry which is preliminary data.</text>
</comment>
<organism evidence="2 3">
    <name type="scientific">Chlamydomonas eustigma</name>
    <dbReference type="NCBI Taxonomy" id="1157962"/>
    <lineage>
        <taxon>Eukaryota</taxon>
        <taxon>Viridiplantae</taxon>
        <taxon>Chlorophyta</taxon>
        <taxon>core chlorophytes</taxon>
        <taxon>Chlorophyceae</taxon>
        <taxon>CS clade</taxon>
        <taxon>Chlamydomonadales</taxon>
        <taxon>Chlamydomonadaceae</taxon>
        <taxon>Chlamydomonas</taxon>
    </lineage>
</organism>